<feature type="region of interest" description="Disordered" evidence="1">
    <location>
        <begin position="74"/>
        <end position="101"/>
    </location>
</feature>
<sequence length="128" mass="15101">MLRKVARKLANSPGICQKLLHFFTKHLSYSVSKTVMLGNRKPEDYEISIEYVEREHQKAEDKLNIQEKMKIERKMSEAKGGEKVKDEKAMMRKKKTSIDKKEKVRLESNIDERSGKFIEKKRRELFAA</sequence>
<protein>
    <submittedName>
        <fullName evidence="2">Uncharacterized protein</fullName>
    </submittedName>
</protein>
<evidence type="ECO:0000256" key="1">
    <source>
        <dbReference type="SAM" id="MobiDB-lite"/>
    </source>
</evidence>
<keyword evidence="3" id="KW-1185">Reference proteome</keyword>
<evidence type="ECO:0000313" key="3">
    <source>
        <dbReference type="Proteomes" id="UP000233837"/>
    </source>
</evidence>
<evidence type="ECO:0000313" key="2">
    <source>
        <dbReference type="EMBL" id="PKU85467.1"/>
    </source>
</evidence>
<accession>A0A2I0XC11</accession>
<dbReference type="EMBL" id="KZ501977">
    <property type="protein sequence ID" value="PKU85467.1"/>
    <property type="molecule type" value="Genomic_DNA"/>
</dbReference>
<dbReference type="AlphaFoldDB" id="A0A2I0XC11"/>
<name>A0A2I0XC11_9ASPA</name>
<reference evidence="2 3" key="2">
    <citation type="journal article" date="2017" name="Nature">
        <title>The Apostasia genome and the evolution of orchids.</title>
        <authorList>
            <person name="Zhang G.Q."/>
            <person name="Liu K.W."/>
            <person name="Li Z."/>
            <person name="Lohaus R."/>
            <person name="Hsiao Y.Y."/>
            <person name="Niu S.C."/>
            <person name="Wang J.Y."/>
            <person name="Lin Y.C."/>
            <person name="Xu Q."/>
            <person name="Chen L.J."/>
            <person name="Yoshida K."/>
            <person name="Fujiwara S."/>
            <person name="Wang Z.W."/>
            <person name="Zhang Y.Q."/>
            <person name="Mitsuda N."/>
            <person name="Wang M."/>
            <person name="Liu G.H."/>
            <person name="Pecoraro L."/>
            <person name="Huang H.X."/>
            <person name="Xiao X.J."/>
            <person name="Lin M."/>
            <person name="Wu X.Y."/>
            <person name="Wu W.L."/>
            <person name="Chen Y.Y."/>
            <person name="Chang S.B."/>
            <person name="Sakamoto S."/>
            <person name="Ohme-Takagi M."/>
            <person name="Yagi M."/>
            <person name="Zeng S.J."/>
            <person name="Shen C.Y."/>
            <person name="Yeh C.M."/>
            <person name="Luo Y.B."/>
            <person name="Tsai W.C."/>
            <person name="Van de Peer Y."/>
            <person name="Liu Z.J."/>
        </authorList>
    </citation>
    <scope>NUCLEOTIDE SEQUENCE [LARGE SCALE GENOMIC DNA]</scope>
    <source>
        <tissue evidence="2">The whole plant</tissue>
    </source>
</reference>
<proteinExistence type="predicted"/>
<organism evidence="2 3">
    <name type="scientific">Dendrobium catenatum</name>
    <dbReference type="NCBI Taxonomy" id="906689"/>
    <lineage>
        <taxon>Eukaryota</taxon>
        <taxon>Viridiplantae</taxon>
        <taxon>Streptophyta</taxon>
        <taxon>Embryophyta</taxon>
        <taxon>Tracheophyta</taxon>
        <taxon>Spermatophyta</taxon>
        <taxon>Magnoliopsida</taxon>
        <taxon>Liliopsida</taxon>
        <taxon>Asparagales</taxon>
        <taxon>Orchidaceae</taxon>
        <taxon>Epidendroideae</taxon>
        <taxon>Malaxideae</taxon>
        <taxon>Dendrobiinae</taxon>
        <taxon>Dendrobium</taxon>
    </lineage>
</organism>
<reference evidence="2 3" key="1">
    <citation type="journal article" date="2016" name="Sci. Rep.">
        <title>The Dendrobium catenatum Lindl. genome sequence provides insights into polysaccharide synthase, floral development and adaptive evolution.</title>
        <authorList>
            <person name="Zhang G.Q."/>
            <person name="Xu Q."/>
            <person name="Bian C."/>
            <person name="Tsai W.C."/>
            <person name="Yeh C.M."/>
            <person name="Liu K.W."/>
            <person name="Yoshida K."/>
            <person name="Zhang L.S."/>
            <person name="Chang S.B."/>
            <person name="Chen F."/>
            <person name="Shi Y."/>
            <person name="Su Y.Y."/>
            <person name="Zhang Y.Q."/>
            <person name="Chen L.J."/>
            <person name="Yin Y."/>
            <person name="Lin M."/>
            <person name="Huang H."/>
            <person name="Deng H."/>
            <person name="Wang Z.W."/>
            <person name="Zhu S.L."/>
            <person name="Zhao X."/>
            <person name="Deng C."/>
            <person name="Niu S.C."/>
            <person name="Huang J."/>
            <person name="Wang M."/>
            <person name="Liu G.H."/>
            <person name="Yang H.J."/>
            <person name="Xiao X.J."/>
            <person name="Hsiao Y.Y."/>
            <person name="Wu W.L."/>
            <person name="Chen Y.Y."/>
            <person name="Mitsuda N."/>
            <person name="Ohme-Takagi M."/>
            <person name="Luo Y.B."/>
            <person name="Van de Peer Y."/>
            <person name="Liu Z.J."/>
        </authorList>
    </citation>
    <scope>NUCLEOTIDE SEQUENCE [LARGE SCALE GENOMIC DNA]</scope>
    <source>
        <tissue evidence="2">The whole plant</tissue>
    </source>
</reference>
<gene>
    <name evidence="2" type="ORF">MA16_Dca003207</name>
</gene>
<dbReference type="Proteomes" id="UP000233837">
    <property type="component" value="Unassembled WGS sequence"/>
</dbReference>